<feature type="chain" id="PRO_5012126861" evidence="1">
    <location>
        <begin position="18"/>
        <end position="118"/>
    </location>
</feature>
<name>A0A226D904_FOLCA</name>
<dbReference type="EMBL" id="LNIX01000029">
    <property type="protein sequence ID" value="OXA41620.1"/>
    <property type="molecule type" value="Genomic_DNA"/>
</dbReference>
<sequence>MGRMIFIVALFSAVAMPNNDTWSCEGGGLFCNTGAAAAQNESVVNTTNTAASTSTLATTFSATSATSSATTAQTTTTATTLPTTMADTTVLPPALVYPERSIWLELTNGNDVCYGKNP</sequence>
<keyword evidence="3" id="KW-1185">Reference proteome</keyword>
<gene>
    <name evidence="2" type="ORF">Fcan01_23678</name>
</gene>
<feature type="signal peptide" evidence="1">
    <location>
        <begin position="1"/>
        <end position="17"/>
    </location>
</feature>
<comment type="caution">
    <text evidence="2">The sequence shown here is derived from an EMBL/GenBank/DDBJ whole genome shotgun (WGS) entry which is preliminary data.</text>
</comment>
<protein>
    <submittedName>
        <fullName evidence="2">Uncharacterized protein</fullName>
    </submittedName>
</protein>
<dbReference type="AlphaFoldDB" id="A0A226D904"/>
<evidence type="ECO:0000313" key="3">
    <source>
        <dbReference type="Proteomes" id="UP000198287"/>
    </source>
</evidence>
<evidence type="ECO:0000256" key="1">
    <source>
        <dbReference type="SAM" id="SignalP"/>
    </source>
</evidence>
<keyword evidence="1" id="KW-0732">Signal</keyword>
<accession>A0A226D904</accession>
<organism evidence="2 3">
    <name type="scientific">Folsomia candida</name>
    <name type="common">Springtail</name>
    <dbReference type="NCBI Taxonomy" id="158441"/>
    <lineage>
        <taxon>Eukaryota</taxon>
        <taxon>Metazoa</taxon>
        <taxon>Ecdysozoa</taxon>
        <taxon>Arthropoda</taxon>
        <taxon>Hexapoda</taxon>
        <taxon>Collembola</taxon>
        <taxon>Entomobryomorpha</taxon>
        <taxon>Isotomoidea</taxon>
        <taxon>Isotomidae</taxon>
        <taxon>Proisotominae</taxon>
        <taxon>Folsomia</taxon>
    </lineage>
</organism>
<dbReference type="Proteomes" id="UP000198287">
    <property type="component" value="Unassembled WGS sequence"/>
</dbReference>
<proteinExistence type="predicted"/>
<evidence type="ECO:0000313" key="2">
    <source>
        <dbReference type="EMBL" id="OXA41620.1"/>
    </source>
</evidence>
<reference evidence="2 3" key="1">
    <citation type="submission" date="2015-12" db="EMBL/GenBank/DDBJ databases">
        <title>The genome of Folsomia candida.</title>
        <authorList>
            <person name="Faddeeva A."/>
            <person name="Derks M.F."/>
            <person name="Anvar Y."/>
            <person name="Smit S."/>
            <person name="Van Straalen N."/>
            <person name="Roelofs D."/>
        </authorList>
    </citation>
    <scope>NUCLEOTIDE SEQUENCE [LARGE SCALE GENOMIC DNA]</scope>
    <source>
        <strain evidence="2 3">VU population</strain>
        <tissue evidence="2">Whole body</tissue>
    </source>
</reference>